<name>A0A963YUL4_9PROT</name>
<dbReference type="RefSeq" id="WP_264478942.1">
    <property type="nucleotide sequence ID" value="NZ_JAESVB010000009.1"/>
</dbReference>
<dbReference type="Gene3D" id="1.10.472.20">
    <property type="entry name" value="Nitrile hydratase, beta subunit"/>
    <property type="match status" value="1"/>
</dbReference>
<sequence length="103" mass="11799">MNGIHDLGGRHGFGKINIDPGQPIFHAEWEERMFGMFILAFAGGFFNVDKFRHSIEQMDPVHYLTSGYYEHWLHALEHFAEEHGVITKAELEARMAELAKEAA</sequence>
<dbReference type="InterPro" id="IPR008990">
    <property type="entry name" value="Elect_transpt_acc-like_dom_sf"/>
</dbReference>
<proteinExistence type="predicted"/>
<dbReference type="Proteomes" id="UP000708298">
    <property type="component" value="Unassembled WGS sequence"/>
</dbReference>
<keyword evidence="3" id="KW-1185">Reference proteome</keyword>
<protein>
    <submittedName>
        <fullName evidence="2">Nitrile hydratase subunit beta</fullName>
    </submittedName>
</protein>
<reference evidence="2" key="1">
    <citation type="journal article" date="2021" name="Microorganisms">
        <title>Acidisoma silvae sp. nov. and Acidisomacellulosilytica sp. nov., Two Acidophilic Bacteria Isolated from Decaying Wood, Hydrolyzing Cellulose and Producing Poly-3-hydroxybutyrate.</title>
        <authorList>
            <person name="Mieszkin S."/>
            <person name="Pouder E."/>
            <person name="Uroz S."/>
            <person name="Simon-Colin C."/>
            <person name="Alain K."/>
        </authorList>
    </citation>
    <scope>NUCLEOTIDE SEQUENCE</scope>
    <source>
        <strain evidence="2">HW T2.11</strain>
    </source>
</reference>
<comment type="caution">
    <text evidence="2">The sequence shown here is derived from an EMBL/GenBank/DDBJ whole genome shotgun (WGS) entry which is preliminary data.</text>
</comment>
<dbReference type="InterPro" id="IPR049054">
    <property type="entry name" value="CN_hydtase_beta-like_N"/>
</dbReference>
<dbReference type="AlphaFoldDB" id="A0A963YUL4"/>
<organism evidence="2 3">
    <name type="scientific">Acidisoma silvae</name>
    <dbReference type="NCBI Taxonomy" id="2802396"/>
    <lineage>
        <taxon>Bacteria</taxon>
        <taxon>Pseudomonadati</taxon>
        <taxon>Pseudomonadota</taxon>
        <taxon>Alphaproteobacteria</taxon>
        <taxon>Acetobacterales</taxon>
        <taxon>Acidocellaceae</taxon>
        <taxon>Acidisoma</taxon>
    </lineage>
</organism>
<dbReference type="EMBL" id="JAESVB010000009">
    <property type="protein sequence ID" value="MCB8877029.1"/>
    <property type="molecule type" value="Genomic_DNA"/>
</dbReference>
<evidence type="ECO:0000313" key="3">
    <source>
        <dbReference type="Proteomes" id="UP000708298"/>
    </source>
</evidence>
<dbReference type="InterPro" id="IPR042262">
    <property type="entry name" value="CN_hydtase_beta_C"/>
</dbReference>
<feature type="domain" description="Nitrile hydratase beta subunit-like N-terminal" evidence="1">
    <location>
        <begin position="1"/>
        <end position="100"/>
    </location>
</feature>
<reference evidence="2" key="2">
    <citation type="submission" date="2021-01" db="EMBL/GenBank/DDBJ databases">
        <authorList>
            <person name="Mieszkin S."/>
            <person name="Pouder E."/>
            <person name="Alain K."/>
        </authorList>
    </citation>
    <scope>NUCLEOTIDE SEQUENCE</scope>
    <source>
        <strain evidence="2">HW T2.11</strain>
    </source>
</reference>
<gene>
    <name evidence="2" type="ORF">ASILVAE211_17680</name>
</gene>
<evidence type="ECO:0000313" key="2">
    <source>
        <dbReference type="EMBL" id="MCB8877029.1"/>
    </source>
</evidence>
<accession>A0A963YUL4</accession>
<dbReference type="SUPFAM" id="SSF50090">
    <property type="entry name" value="Electron transport accessory proteins"/>
    <property type="match status" value="1"/>
</dbReference>
<evidence type="ECO:0000259" key="1">
    <source>
        <dbReference type="Pfam" id="PF21006"/>
    </source>
</evidence>
<dbReference type="Pfam" id="PF21006">
    <property type="entry name" value="NHase_beta_N"/>
    <property type="match status" value="1"/>
</dbReference>